<evidence type="ECO:0000313" key="4">
    <source>
        <dbReference type="EMBL" id="KAK2172540.1"/>
    </source>
</evidence>
<gene>
    <name evidence="4" type="ORF">NP493_950g00007</name>
</gene>
<reference evidence="4" key="1">
    <citation type="journal article" date="2023" name="Mol. Biol. Evol.">
        <title>Third-Generation Sequencing Reveals the Adaptive Role of the Epigenome in Three Deep-Sea Polychaetes.</title>
        <authorList>
            <person name="Perez M."/>
            <person name="Aroh O."/>
            <person name="Sun Y."/>
            <person name="Lan Y."/>
            <person name="Juniper S.K."/>
            <person name="Young C.R."/>
            <person name="Angers B."/>
            <person name="Qian P.Y."/>
        </authorList>
    </citation>
    <scope>NUCLEOTIDE SEQUENCE</scope>
    <source>
        <strain evidence="4">R07B-5</strain>
    </source>
</reference>
<keyword evidence="5" id="KW-1185">Reference proteome</keyword>
<dbReference type="InterPro" id="IPR015915">
    <property type="entry name" value="Kelch-typ_b-propeller"/>
</dbReference>
<dbReference type="Proteomes" id="UP001209878">
    <property type="component" value="Unassembled WGS sequence"/>
</dbReference>
<evidence type="ECO:0000256" key="3">
    <source>
        <dbReference type="SAM" id="MobiDB-lite"/>
    </source>
</evidence>
<feature type="compositionally biased region" description="Polar residues" evidence="3">
    <location>
        <begin position="369"/>
        <end position="381"/>
    </location>
</feature>
<dbReference type="PANTHER" id="PTHR46093:SF18">
    <property type="entry name" value="FIBRONECTIN TYPE-III DOMAIN-CONTAINING PROTEIN"/>
    <property type="match status" value="1"/>
</dbReference>
<feature type="region of interest" description="Disordered" evidence="3">
    <location>
        <begin position="369"/>
        <end position="407"/>
    </location>
</feature>
<dbReference type="Pfam" id="PF24681">
    <property type="entry name" value="Kelch_KLHDC2_KLHL20_DRC7"/>
    <property type="match status" value="2"/>
</dbReference>
<protein>
    <submittedName>
        <fullName evidence="4">Uncharacterized protein</fullName>
    </submittedName>
</protein>
<dbReference type="PANTHER" id="PTHR46093">
    <property type="entry name" value="ACYL-COA-BINDING DOMAIN-CONTAINING PROTEIN 5"/>
    <property type="match status" value="1"/>
</dbReference>
<name>A0AAD9NJQ5_RIDPI</name>
<dbReference type="SUPFAM" id="SSF117281">
    <property type="entry name" value="Kelch motif"/>
    <property type="match status" value="2"/>
</dbReference>
<dbReference type="AlphaFoldDB" id="A0AAD9NJQ5"/>
<feature type="region of interest" description="Disordered" evidence="3">
    <location>
        <begin position="166"/>
        <end position="185"/>
    </location>
</feature>
<evidence type="ECO:0000313" key="5">
    <source>
        <dbReference type="Proteomes" id="UP001209878"/>
    </source>
</evidence>
<evidence type="ECO:0000256" key="2">
    <source>
        <dbReference type="ARBA" id="ARBA00022737"/>
    </source>
</evidence>
<comment type="caution">
    <text evidence="4">The sequence shown here is derived from an EMBL/GenBank/DDBJ whole genome shotgun (WGS) entry which is preliminary data.</text>
</comment>
<evidence type="ECO:0000256" key="1">
    <source>
        <dbReference type="ARBA" id="ARBA00022441"/>
    </source>
</evidence>
<accession>A0AAD9NJQ5</accession>
<keyword evidence="1" id="KW-0880">Kelch repeat</keyword>
<dbReference type="EMBL" id="JAODUO010000951">
    <property type="protein sequence ID" value="KAK2172540.1"/>
    <property type="molecule type" value="Genomic_DNA"/>
</dbReference>
<proteinExistence type="predicted"/>
<keyword evidence="2" id="KW-0677">Repeat</keyword>
<sequence length="407" mass="45212">MGNETSLQSMSYGEKLDNDVVVNWKKIQCNNPFPGRDGHCSCAVKNDLYVFGGVLQTDDSECVESNELLIFNTDECSWRKAEVKGDIPAPRSGATLSAVGKWLFLFGGLSRNSGWFNDIYVFDTESSTWEKTETEGTAPCTRDKHGATVIGDEIYIFGGFGPQSAVDLDEEDEEEEEEEEEEEKEGAQFRWFNDLFVFNTVTRAWSNPLQMNLGVPTPRAAHGMCAVKQYLVIFGGRDSEGRTNDLHIFNTVTRKWETELAVAGRQPEPRSFHTATAIADRRVVILGGRSPSNEHFNDFHIFDADTREWLQPTIQGDVPKARGVHSATVVGDCLVVFGGSSRFDVETMQCREYHNDVYVLKTVALLSGSSKQKPQSMLSATKTEKPESSSSSGPSPPKRQKTESDSS</sequence>
<organism evidence="4 5">
    <name type="scientific">Ridgeia piscesae</name>
    <name type="common">Tubeworm</name>
    <dbReference type="NCBI Taxonomy" id="27915"/>
    <lineage>
        <taxon>Eukaryota</taxon>
        <taxon>Metazoa</taxon>
        <taxon>Spiralia</taxon>
        <taxon>Lophotrochozoa</taxon>
        <taxon>Annelida</taxon>
        <taxon>Polychaeta</taxon>
        <taxon>Sedentaria</taxon>
        <taxon>Canalipalpata</taxon>
        <taxon>Sabellida</taxon>
        <taxon>Siboglinidae</taxon>
        <taxon>Ridgeia</taxon>
    </lineage>
</organism>
<dbReference type="Gene3D" id="2.120.10.80">
    <property type="entry name" value="Kelch-type beta propeller"/>
    <property type="match status" value="2"/>
</dbReference>
<feature type="compositionally biased region" description="Acidic residues" evidence="3">
    <location>
        <begin position="167"/>
        <end position="184"/>
    </location>
</feature>